<keyword evidence="2" id="KW-1185">Reference proteome</keyword>
<organism evidence="1 2">
    <name type="scientific">Smittium mucronatum</name>
    <dbReference type="NCBI Taxonomy" id="133383"/>
    <lineage>
        <taxon>Eukaryota</taxon>
        <taxon>Fungi</taxon>
        <taxon>Fungi incertae sedis</taxon>
        <taxon>Zoopagomycota</taxon>
        <taxon>Kickxellomycotina</taxon>
        <taxon>Harpellomycetes</taxon>
        <taxon>Harpellales</taxon>
        <taxon>Legeriomycetaceae</taxon>
        <taxon>Smittium</taxon>
    </lineage>
</organism>
<evidence type="ECO:0000313" key="1">
    <source>
        <dbReference type="EMBL" id="OLY81054.1"/>
    </source>
</evidence>
<dbReference type="Proteomes" id="UP000187455">
    <property type="component" value="Unassembled WGS sequence"/>
</dbReference>
<evidence type="ECO:0000313" key="2">
    <source>
        <dbReference type="Proteomes" id="UP000187455"/>
    </source>
</evidence>
<proteinExistence type="predicted"/>
<dbReference type="AlphaFoldDB" id="A0A1R0GVX7"/>
<name>A0A1R0GVX7_9FUNG</name>
<accession>A0A1R0GVX7</accession>
<dbReference type="EMBL" id="LSSL01002828">
    <property type="protein sequence ID" value="OLY81054.1"/>
    <property type="molecule type" value="Genomic_DNA"/>
</dbReference>
<comment type="caution">
    <text evidence="1">The sequence shown here is derived from an EMBL/GenBank/DDBJ whole genome shotgun (WGS) entry which is preliminary data.</text>
</comment>
<gene>
    <name evidence="1" type="ORF">AYI68_g4842</name>
</gene>
<protein>
    <submittedName>
        <fullName evidence="1">Uncharacterized protein</fullName>
    </submittedName>
</protein>
<reference evidence="1 2" key="1">
    <citation type="journal article" date="2016" name="Mol. Biol. Evol.">
        <title>Genome-Wide Survey of Gut Fungi (Harpellales) Reveals the First Horizontally Transferred Ubiquitin Gene from a Mosquito Host.</title>
        <authorList>
            <person name="Wang Y."/>
            <person name="White M.M."/>
            <person name="Kvist S."/>
            <person name="Moncalvo J.M."/>
        </authorList>
    </citation>
    <scope>NUCLEOTIDE SEQUENCE [LARGE SCALE GENOMIC DNA]</scope>
    <source>
        <strain evidence="1 2">ALG-7-W6</strain>
    </source>
</reference>
<sequence length="69" mass="8168">MWRYITPAYFDTIIVNDDKIHIVSFSAKFSVIGEFMDCEPASEPNLEILFLSFWGRQIGSRYYKQPRKT</sequence>